<accession>A0ABX2NWF2</accession>
<keyword evidence="1 2" id="KW-0238">DNA-binding</keyword>
<feature type="region of interest" description="Disordered" evidence="3">
    <location>
        <begin position="1"/>
        <end position="32"/>
    </location>
</feature>
<proteinExistence type="predicted"/>
<dbReference type="InterPro" id="IPR009057">
    <property type="entry name" value="Homeodomain-like_sf"/>
</dbReference>
<gene>
    <name evidence="5" type="ORF">FSB64_31530</name>
</gene>
<dbReference type="Proteomes" id="UP000821598">
    <property type="component" value="Unassembled WGS sequence"/>
</dbReference>
<dbReference type="PANTHER" id="PTHR43479">
    <property type="entry name" value="ACREF/ENVCD OPERON REPRESSOR-RELATED"/>
    <property type="match status" value="1"/>
</dbReference>
<evidence type="ECO:0000256" key="1">
    <source>
        <dbReference type="ARBA" id="ARBA00023125"/>
    </source>
</evidence>
<evidence type="ECO:0000256" key="2">
    <source>
        <dbReference type="PROSITE-ProRule" id="PRU00335"/>
    </source>
</evidence>
<dbReference type="PROSITE" id="PS50977">
    <property type="entry name" value="HTH_TETR_2"/>
    <property type="match status" value="1"/>
</dbReference>
<keyword evidence="6" id="KW-1185">Reference proteome</keyword>
<organism evidence="5 6">
    <name type="scientific">Paraburkholderia youngii</name>
    <dbReference type="NCBI Taxonomy" id="2782701"/>
    <lineage>
        <taxon>Bacteria</taxon>
        <taxon>Pseudomonadati</taxon>
        <taxon>Pseudomonadota</taxon>
        <taxon>Betaproteobacteria</taxon>
        <taxon>Burkholderiales</taxon>
        <taxon>Burkholderiaceae</taxon>
        <taxon>Paraburkholderia</taxon>
    </lineage>
</organism>
<dbReference type="Pfam" id="PF00440">
    <property type="entry name" value="TetR_N"/>
    <property type="match status" value="1"/>
</dbReference>
<evidence type="ECO:0000313" key="6">
    <source>
        <dbReference type="Proteomes" id="UP000821598"/>
    </source>
</evidence>
<comment type="caution">
    <text evidence="5">The sequence shown here is derived from an EMBL/GenBank/DDBJ whole genome shotgun (WGS) entry which is preliminary data.</text>
</comment>
<name>A0ABX2NWF2_9BURK</name>
<dbReference type="Gene3D" id="1.10.357.10">
    <property type="entry name" value="Tetracycline Repressor, domain 2"/>
    <property type="match status" value="1"/>
</dbReference>
<dbReference type="PANTHER" id="PTHR43479:SF11">
    <property type="entry name" value="ACREF_ENVCD OPERON REPRESSOR-RELATED"/>
    <property type="match status" value="1"/>
</dbReference>
<feature type="domain" description="HTH tetR-type" evidence="4">
    <location>
        <begin position="44"/>
        <end position="104"/>
    </location>
</feature>
<protein>
    <submittedName>
        <fullName evidence="5">TetR/AcrR family transcriptional regulator</fullName>
    </submittedName>
</protein>
<evidence type="ECO:0000256" key="3">
    <source>
        <dbReference type="SAM" id="MobiDB-lite"/>
    </source>
</evidence>
<dbReference type="PRINTS" id="PR00455">
    <property type="entry name" value="HTHTETR"/>
</dbReference>
<evidence type="ECO:0000313" key="5">
    <source>
        <dbReference type="EMBL" id="NVI08205.1"/>
    </source>
</evidence>
<dbReference type="SUPFAM" id="SSF46689">
    <property type="entry name" value="Homeodomain-like"/>
    <property type="match status" value="1"/>
</dbReference>
<evidence type="ECO:0000259" key="4">
    <source>
        <dbReference type="PROSITE" id="PS50977"/>
    </source>
</evidence>
<dbReference type="EMBL" id="VOMC01000044">
    <property type="protein sequence ID" value="NVI08205.1"/>
    <property type="molecule type" value="Genomic_DNA"/>
</dbReference>
<sequence length="255" mass="27646">MTEKRSPMPKNTSSSERARAVATRKTKAAEPVDHRVRTGAARSERTRRKLLAAAMAVFAERGADAAVIDDFIAAAGVARGTFYNYFNSTQELLDAVTVELSDAIVGSIENVVSQEPDPLKRLALGCLLYMHLGVDVPTWGDFLMRVGSRSKATGKLVNMYLPRDLQLAHKAGEVDYPTLRAAHDLVFASLNQGIQTVNSGEASRDHLRQVLLLALRGIGVTPALSARLSQMELPEVELPAGVFDDVSLARRHLAG</sequence>
<feature type="DNA-binding region" description="H-T-H motif" evidence="2">
    <location>
        <begin position="67"/>
        <end position="86"/>
    </location>
</feature>
<reference evidence="5 6" key="1">
    <citation type="submission" date="2019-08" db="EMBL/GenBank/DDBJ databases">
        <title>Paraburkholderia simonii sp. nov. and P. youngii sp. nov. Brazilian and Mexican Mimosa-associated rhizobia.</title>
        <authorList>
            <person name="Mavima L."/>
            <person name="Beukes C.W."/>
            <person name="Palmer M."/>
            <person name="De Meyer S.E."/>
            <person name="James E.K."/>
            <person name="Maluk M."/>
            <person name="Avontuur J.R."/>
            <person name="Chan W.Y."/>
            <person name="Venter S.N."/>
            <person name="Steenkamp E.T."/>
        </authorList>
    </citation>
    <scope>NUCLEOTIDE SEQUENCE [LARGE SCALE GENOMIC DNA]</scope>
    <source>
        <strain evidence="5 6">JPY454</strain>
    </source>
</reference>
<dbReference type="RefSeq" id="WP_176368972.1">
    <property type="nucleotide sequence ID" value="NZ_JBNDKO010000004.1"/>
</dbReference>
<dbReference type="InterPro" id="IPR050624">
    <property type="entry name" value="HTH-type_Tx_Regulator"/>
</dbReference>
<dbReference type="InterPro" id="IPR001647">
    <property type="entry name" value="HTH_TetR"/>
</dbReference>